<comment type="caution">
    <text evidence="1">The sequence shown here is derived from an EMBL/GenBank/DDBJ whole genome shotgun (WGS) entry which is preliminary data.</text>
</comment>
<dbReference type="Pfam" id="PF09876">
    <property type="entry name" value="DUF2103"/>
    <property type="match status" value="1"/>
</dbReference>
<dbReference type="InterPro" id="IPR018664">
    <property type="entry name" value="DUF2103_metal-binding"/>
</dbReference>
<protein>
    <submittedName>
        <fullName evidence="1">Metal-binding protein</fullName>
    </submittedName>
</protein>
<sequence>MAPNESGRLVWNHSTHLEGLIPILEKLTRYEGIQTITPGVLARVRAHSPKLIIKVSLPIRGGYKLIARRGKTVQEVFIVTQLSPSELETAIAQAMS</sequence>
<name>A0A7C3KJL6_9CYAN</name>
<reference evidence="1" key="1">
    <citation type="journal article" date="2020" name="mSystems">
        <title>Genome- and Community-Level Interaction Insights into Carbon Utilization and Element Cycling Functions of Hydrothermarchaeota in Hydrothermal Sediment.</title>
        <authorList>
            <person name="Zhou Z."/>
            <person name="Liu Y."/>
            <person name="Xu W."/>
            <person name="Pan J."/>
            <person name="Luo Z.H."/>
            <person name="Li M."/>
        </authorList>
    </citation>
    <scope>NUCLEOTIDE SEQUENCE [LARGE SCALE GENOMIC DNA]</scope>
    <source>
        <strain evidence="1">SpSt-418</strain>
    </source>
</reference>
<dbReference type="AlphaFoldDB" id="A0A7C3KJL6"/>
<accession>A0A7C3KJL6</accession>
<evidence type="ECO:0000313" key="1">
    <source>
        <dbReference type="EMBL" id="HFN01449.1"/>
    </source>
</evidence>
<gene>
    <name evidence="1" type="ORF">ENR64_27625</name>
</gene>
<dbReference type="EMBL" id="DSRU01000409">
    <property type="protein sequence ID" value="HFN01449.1"/>
    <property type="molecule type" value="Genomic_DNA"/>
</dbReference>
<proteinExistence type="predicted"/>
<organism evidence="1">
    <name type="scientific">Oscillatoriales cyanobacterium SpSt-418</name>
    <dbReference type="NCBI Taxonomy" id="2282169"/>
    <lineage>
        <taxon>Bacteria</taxon>
        <taxon>Bacillati</taxon>
        <taxon>Cyanobacteriota</taxon>
        <taxon>Cyanophyceae</taxon>
        <taxon>Oscillatoriophycideae</taxon>
        <taxon>Oscillatoriales</taxon>
    </lineage>
</organism>